<dbReference type="Gene3D" id="3.20.20.80">
    <property type="entry name" value="Glycosidases"/>
    <property type="match status" value="1"/>
</dbReference>
<keyword evidence="3" id="KW-1185">Reference proteome</keyword>
<comment type="caution">
    <text evidence="2">The sequence shown here is derived from an EMBL/GenBank/DDBJ whole genome shotgun (WGS) entry which is preliminary data.</text>
</comment>
<dbReference type="SUPFAM" id="SSF51445">
    <property type="entry name" value="(Trans)glycosidases"/>
    <property type="match status" value="1"/>
</dbReference>
<evidence type="ECO:0000259" key="1">
    <source>
        <dbReference type="Pfam" id="PF18989"/>
    </source>
</evidence>
<dbReference type="Proteomes" id="UP000657421">
    <property type="component" value="Unassembled WGS sequence"/>
</dbReference>
<organism evidence="2 3">
    <name type="scientific">Jingyaoa shaoxingensis</name>
    <dbReference type="NCBI Taxonomy" id="2763671"/>
    <lineage>
        <taxon>Bacteria</taxon>
        <taxon>Bacillati</taxon>
        <taxon>Bacillota</taxon>
        <taxon>Clostridia</taxon>
        <taxon>Lachnospirales</taxon>
        <taxon>Lachnospiraceae</taxon>
        <taxon>Jingyaoa</taxon>
    </lineage>
</organism>
<sequence length="711" mass="80398">MSYEEKRVSVWRCLAVAGIFLCLILGMRIQSQAAGNVRIESCKISSSNHGKVEVKASGPAMIAGTDRKYYLVALFPYEKQMSKKSIVAGSKAQKSLVTYSVNLNLKSRSSILYRKFAIAVKKNNKYQIVSNFQYITNPECLASVRKAFPKAASKKGLHIKPTMISDAEDLGIKHAAVNICLDTFIATSGQKNSSSAYPYTYQGRQYWFLKSGCNEVDRQTRELARSNVIVSGILLLRQYGGGKVLVPPNARNTGKNYYGINTMDQEGLETLEALMHFLGDRYMNSNGKYGTIVNWIVGNEVNNYNDYNYLGKLSFNEYIDAYTRSFRVVSMALRSVYSKARVYISLDHLWNILQPHGKCYTSKSTLDAFAKRLKQEGDINWNLAFHPYPSPLTDPNFWNDNVTNSDSTKQVTMKNLSYLTNYVSTHFRRDVRILLSEQGFTSVSYGTTNETLQAAAWAYAYYITEFNDKVDAFIMNRHVDHKQETSQGLYLGVWTNKKGNLEYADKKKQIWNVFKYIDSAGSQKVSQFALKSIGIKSWSSVIPGFNWKKFSSMGSYTSGKGTVFKTVTKPKNITNSVKNGYNATVKKSGRKTTVKVHTSINPNLYVGADWRFSSKLNFTSRKYFTCKLNITGMKEKYAHVRIRFFHGNSVYESSAKVKGGGTRAVSVNLSKWAYRGSVNKIQIWVRPYSKTRWKNGSKIVITEMKQAATAK</sequence>
<accession>A0ABR7N9Z7</accession>
<feature type="domain" description="DUF5722" evidence="1">
    <location>
        <begin position="148"/>
        <end position="541"/>
    </location>
</feature>
<dbReference type="RefSeq" id="WP_249308303.1">
    <property type="nucleotide sequence ID" value="NZ_JACRSZ010000008.1"/>
</dbReference>
<name>A0ABR7N9Z7_9FIRM</name>
<gene>
    <name evidence="2" type="ORF">H8716_09060</name>
</gene>
<protein>
    <recommendedName>
        <fullName evidence="1">DUF5722 domain-containing protein</fullName>
    </recommendedName>
</protein>
<evidence type="ECO:0000313" key="2">
    <source>
        <dbReference type="EMBL" id="MBC8573230.1"/>
    </source>
</evidence>
<dbReference type="Pfam" id="PF18989">
    <property type="entry name" value="DUF5722"/>
    <property type="match status" value="1"/>
</dbReference>
<dbReference type="InterPro" id="IPR043780">
    <property type="entry name" value="DUF5722"/>
</dbReference>
<evidence type="ECO:0000313" key="3">
    <source>
        <dbReference type="Proteomes" id="UP000657421"/>
    </source>
</evidence>
<proteinExistence type="predicted"/>
<dbReference type="InterPro" id="IPR017853">
    <property type="entry name" value="GH"/>
</dbReference>
<reference evidence="2 3" key="1">
    <citation type="submission" date="2020-08" db="EMBL/GenBank/DDBJ databases">
        <title>Genome public.</title>
        <authorList>
            <person name="Liu C."/>
            <person name="Sun Q."/>
        </authorList>
    </citation>
    <scope>NUCLEOTIDE SEQUENCE [LARGE SCALE GENOMIC DNA]</scope>
    <source>
        <strain evidence="2 3">NSJ-46</strain>
    </source>
</reference>
<dbReference type="EMBL" id="JACRSZ010000008">
    <property type="protein sequence ID" value="MBC8573230.1"/>
    <property type="molecule type" value="Genomic_DNA"/>
</dbReference>